<reference evidence="2" key="1">
    <citation type="submission" date="2023-07" db="EMBL/GenBank/DDBJ databases">
        <title>Sorghum-associated microbial communities from plants grown in Nebraska, USA.</title>
        <authorList>
            <person name="Schachtman D."/>
        </authorList>
    </citation>
    <scope>NUCLEOTIDE SEQUENCE</scope>
    <source>
        <strain evidence="2">BE330</strain>
    </source>
</reference>
<keyword evidence="1" id="KW-0732">Signal</keyword>
<gene>
    <name evidence="2" type="ORF">J2Y00_002023</name>
</gene>
<comment type="caution">
    <text evidence="2">The sequence shown here is derived from an EMBL/GenBank/DDBJ whole genome shotgun (WGS) entry which is preliminary data.</text>
</comment>
<evidence type="ECO:0000313" key="2">
    <source>
        <dbReference type="EMBL" id="MDR6218460.1"/>
    </source>
</evidence>
<sequence>MRRLTLLSAAALLTVGLSACGTINDPVGEALGVQTLTVNPGGNCESVDVTLQHAAQEVKLGVDDSTQSARFRASAGGPYNISAVCTYTVTRTSGETVITETKRYTTSKSGLAGKDFNVTVTPVSTSEVLIYDRGGQIQPVVSRVTLNNGACDNITLAFSHNGDLYNLRTSSATSRNLFVVPLKPYKAVATCTFKNAAGETVTQNFTREGTVSNNFALDVQSTPGDTAPQVYFTTNE</sequence>
<feature type="signal peptide" evidence="1">
    <location>
        <begin position="1"/>
        <end position="19"/>
    </location>
</feature>
<dbReference type="AlphaFoldDB" id="A0AAE3XB09"/>
<feature type="chain" id="PRO_5041986081" description="Lipoprotein" evidence="1">
    <location>
        <begin position="20"/>
        <end position="236"/>
    </location>
</feature>
<evidence type="ECO:0000313" key="3">
    <source>
        <dbReference type="Proteomes" id="UP001185331"/>
    </source>
</evidence>
<accession>A0AAE3XB09</accession>
<dbReference type="Proteomes" id="UP001185331">
    <property type="component" value="Unassembled WGS sequence"/>
</dbReference>
<protein>
    <recommendedName>
        <fullName evidence="4">Lipoprotein</fullName>
    </recommendedName>
</protein>
<proteinExistence type="predicted"/>
<dbReference type="PROSITE" id="PS51257">
    <property type="entry name" value="PROKAR_LIPOPROTEIN"/>
    <property type="match status" value="1"/>
</dbReference>
<evidence type="ECO:0008006" key="4">
    <source>
        <dbReference type="Google" id="ProtNLM"/>
    </source>
</evidence>
<dbReference type="RefSeq" id="WP_309854965.1">
    <property type="nucleotide sequence ID" value="NZ_JAVDQJ010000005.1"/>
</dbReference>
<name>A0AAE3XB09_9DEIO</name>
<evidence type="ECO:0000256" key="1">
    <source>
        <dbReference type="SAM" id="SignalP"/>
    </source>
</evidence>
<dbReference type="EMBL" id="JAVDQK010000004">
    <property type="protein sequence ID" value="MDR6218460.1"/>
    <property type="molecule type" value="Genomic_DNA"/>
</dbReference>
<organism evidence="2 3">
    <name type="scientific">Deinococcus soli</name>
    <name type="common">ex Cha et al. 2016</name>
    <dbReference type="NCBI Taxonomy" id="1309411"/>
    <lineage>
        <taxon>Bacteria</taxon>
        <taxon>Thermotogati</taxon>
        <taxon>Deinococcota</taxon>
        <taxon>Deinococci</taxon>
        <taxon>Deinococcales</taxon>
        <taxon>Deinococcaceae</taxon>
        <taxon>Deinococcus</taxon>
    </lineage>
</organism>